<dbReference type="GO" id="GO:0007018">
    <property type="term" value="P:microtubule-based movement"/>
    <property type="evidence" value="ECO:0007669"/>
    <property type="project" value="InterPro"/>
</dbReference>
<organism evidence="1 2">
    <name type="scientific">Coptis chinensis</name>
    <dbReference type="NCBI Taxonomy" id="261450"/>
    <lineage>
        <taxon>Eukaryota</taxon>
        <taxon>Viridiplantae</taxon>
        <taxon>Streptophyta</taxon>
        <taxon>Embryophyta</taxon>
        <taxon>Tracheophyta</taxon>
        <taxon>Spermatophyta</taxon>
        <taxon>Magnoliopsida</taxon>
        <taxon>Ranunculales</taxon>
        <taxon>Ranunculaceae</taxon>
        <taxon>Coptidoideae</taxon>
        <taxon>Coptis</taxon>
    </lineage>
</organism>
<dbReference type="OrthoDB" id="1936073at2759"/>
<sequence length="141" mass="15746">MDIGRLTAPSLLRLVDEALRLNGTGGLRLNGKMTCVSPADSNVEETLNTLKYVNRARNIQNKINRDPMTTQMQRMRSQVEQLQAELLYFHGEGGTPSKELQVEKDKLLLKIESARNGLRFSEKLCFEDSGIRGSVVAVAKL</sequence>
<proteinExistence type="predicted"/>
<dbReference type="GO" id="GO:0051231">
    <property type="term" value="P:spindle elongation"/>
    <property type="evidence" value="ECO:0007669"/>
    <property type="project" value="TreeGrafter"/>
</dbReference>
<reference evidence="1 2" key="1">
    <citation type="submission" date="2020-10" db="EMBL/GenBank/DDBJ databases">
        <title>The Coptis chinensis genome and diversification of protoberbering-type alkaloids.</title>
        <authorList>
            <person name="Wang B."/>
            <person name="Shu S."/>
            <person name="Song C."/>
            <person name="Liu Y."/>
        </authorList>
    </citation>
    <scope>NUCLEOTIDE SEQUENCE [LARGE SCALE GENOMIC DNA]</scope>
    <source>
        <strain evidence="1">HL-2020</strain>
        <tissue evidence="1">Leaf</tissue>
    </source>
</reference>
<comment type="caution">
    <text evidence="1">The sequence shown here is derived from an EMBL/GenBank/DDBJ whole genome shotgun (WGS) entry which is preliminary data.</text>
</comment>
<keyword evidence="2" id="KW-1185">Reference proteome</keyword>
<dbReference type="Proteomes" id="UP000631114">
    <property type="component" value="Unassembled WGS sequence"/>
</dbReference>
<dbReference type="EMBL" id="JADFTS010000005">
    <property type="protein sequence ID" value="KAF9604597.1"/>
    <property type="molecule type" value="Genomic_DNA"/>
</dbReference>
<dbReference type="PANTHER" id="PTHR47969:SF6">
    <property type="entry name" value="KINESIN-LIKE PROTEIN KIN-4C"/>
    <property type="match status" value="1"/>
</dbReference>
<dbReference type="GO" id="GO:0003777">
    <property type="term" value="F:microtubule motor activity"/>
    <property type="evidence" value="ECO:0007669"/>
    <property type="project" value="InterPro"/>
</dbReference>
<accession>A0A835LTS1</accession>
<gene>
    <name evidence="1" type="ORF">IFM89_008041</name>
</gene>
<dbReference type="AlphaFoldDB" id="A0A835LTS1"/>
<dbReference type="Gene3D" id="3.40.850.10">
    <property type="entry name" value="Kinesin motor domain"/>
    <property type="match status" value="1"/>
</dbReference>
<evidence type="ECO:0000313" key="2">
    <source>
        <dbReference type="Proteomes" id="UP000631114"/>
    </source>
</evidence>
<evidence type="ECO:0000313" key="1">
    <source>
        <dbReference type="EMBL" id="KAF9604597.1"/>
    </source>
</evidence>
<dbReference type="InterPro" id="IPR027640">
    <property type="entry name" value="Kinesin-like_fam"/>
</dbReference>
<dbReference type="GO" id="GO:0005875">
    <property type="term" value="C:microtubule associated complex"/>
    <property type="evidence" value="ECO:0007669"/>
    <property type="project" value="TreeGrafter"/>
</dbReference>
<name>A0A835LTS1_9MAGN</name>
<dbReference type="SUPFAM" id="SSF52540">
    <property type="entry name" value="P-loop containing nucleoside triphosphate hydrolases"/>
    <property type="match status" value="1"/>
</dbReference>
<dbReference type="GO" id="GO:0007052">
    <property type="term" value="P:mitotic spindle organization"/>
    <property type="evidence" value="ECO:0007669"/>
    <property type="project" value="TreeGrafter"/>
</dbReference>
<dbReference type="InterPro" id="IPR027417">
    <property type="entry name" value="P-loop_NTPase"/>
</dbReference>
<protein>
    <recommendedName>
        <fullName evidence="3">Kinesin motor domain-containing protein</fullName>
    </recommendedName>
</protein>
<evidence type="ECO:0008006" key="3">
    <source>
        <dbReference type="Google" id="ProtNLM"/>
    </source>
</evidence>
<dbReference type="InterPro" id="IPR036961">
    <property type="entry name" value="Kinesin_motor_dom_sf"/>
</dbReference>
<dbReference type="PANTHER" id="PTHR47969">
    <property type="entry name" value="CHROMOSOME-ASSOCIATED KINESIN KIF4A-RELATED"/>
    <property type="match status" value="1"/>
</dbReference>